<feature type="domain" description="DRBM" evidence="2">
    <location>
        <begin position="10"/>
        <end position="80"/>
    </location>
</feature>
<proteinExistence type="predicted"/>
<comment type="caution">
    <text evidence="3">The sequence shown here is derived from an EMBL/GenBank/DDBJ whole genome shotgun (WGS) entry which is preliminary data.</text>
</comment>
<dbReference type="PROSITE" id="PS50137">
    <property type="entry name" value="DS_RBD"/>
    <property type="match status" value="1"/>
</dbReference>
<organism evidence="3 4">
    <name type="scientific">Tricholomella constricta</name>
    <dbReference type="NCBI Taxonomy" id="117010"/>
    <lineage>
        <taxon>Eukaryota</taxon>
        <taxon>Fungi</taxon>
        <taxon>Dikarya</taxon>
        <taxon>Basidiomycota</taxon>
        <taxon>Agaricomycotina</taxon>
        <taxon>Agaricomycetes</taxon>
        <taxon>Agaricomycetidae</taxon>
        <taxon>Agaricales</taxon>
        <taxon>Tricholomatineae</taxon>
        <taxon>Lyophyllaceae</taxon>
        <taxon>Tricholomella</taxon>
    </lineage>
</organism>
<dbReference type="AlphaFoldDB" id="A0A8H5HL93"/>
<sequence>MSNNFQGGASPRDYINEFNTVGQRRGLEVQYECTSTGPKNNELWTATLSLGGTTWTKGSAKTKREAKANAARDAIALVQNGY</sequence>
<dbReference type="Gene3D" id="3.30.160.20">
    <property type="match status" value="1"/>
</dbReference>
<dbReference type="Proteomes" id="UP000565441">
    <property type="component" value="Unassembled WGS sequence"/>
</dbReference>
<keyword evidence="1" id="KW-0694">RNA-binding</keyword>
<evidence type="ECO:0000313" key="3">
    <source>
        <dbReference type="EMBL" id="KAF5385249.1"/>
    </source>
</evidence>
<accession>A0A8H5HL93</accession>
<keyword evidence="4" id="KW-1185">Reference proteome</keyword>
<evidence type="ECO:0000259" key="2">
    <source>
        <dbReference type="PROSITE" id="PS50137"/>
    </source>
</evidence>
<protein>
    <recommendedName>
        <fullName evidence="2">DRBM domain-containing protein</fullName>
    </recommendedName>
</protein>
<evidence type="ECO:0000256" key="1">
    <source>
        <dbReference type="PROSITE-ProRule" id="PRU00266"/>
    </source>
</evidence>
<dbReference type="SMART" id="SM00358">
    <property type="entry name" value="DSRM"/>
    <property type="match status" value="1"/>
</dbReference>
<dbReference type="SUPFAM" id="SSF54768">
    <property type="entry name" value="dsRNA-binding domain-like"/>
    <property type="match status" value="1"/>
</dbReference>
<gene>
    <name evidence="3" type="ORF">D9615_001139</name>
</gene>
<name>A0A8H5HL93_9AGAR</name>
<reference evidence="3 4" key="1">
    <citation type="journal article" date="2020" name="ISME J.">
        <title>Uncovering the hidden diversity of litter-decomposition mechanisms in mushroom-forming fungi.</title>
        <authorList>
            <person name="Floudas D."/>
            <person name="Bentzer J."/>
            <person name="Ahren D."/>
            <person name="Johansson T."/>
            <person name="Persson P."/>
            <person name="Tunlid A."/>
        </authorList>
    </citation>
    <scope>NUCLEOTIDE SEQUENCE [LARGE SCALE GENOMIC DNA]</scope>
    <source>
        <strain evidence="3 4">CBS 661.87</strain>
    </source>
</reference>
<evidence type="ECO:0000313" key="4">
    <source>
        <dbReference type="Proteomes" id="UP000565441"/>
    </source>
</evidence>
<dbReference type="InterPro" id="IPR014720">
    <property type="entry name" value="dsRBD_dom"/>
</dbReference>
<dbReference type="EMBL" id="JAACJP010000004">
    <property type="protein sequence ID" value="KAF5385249.1"/>
    <property type="molecule type" value="Genomic_DNA"/>
</dbReference>
<dbReference type="OrthoDB" id="112668at2759"/>
<dbReference type="Pfam" id="PF00035">
    <property type="entry name" value="dsrm"/>
    <property type="match status" value="1"/>
</dbReference>
<dbReference type="GO" id="GO:0003723">
    <property type="term" value="F:RNA binding"/>
    <property type="evidence" value="ECO:0007669"/>
    <property type="project" value="UniProtKB-UniRule"/>
</dbReference>